<name>A0ABS4LE60_STRAV</name>
<dbReference type="InterPro" id="IPR006976">
    <property type="entry name" value="VanZ-like"/>
</dbReference>
<dbReference type="Pfam" id="PF04892">
    <property type="entry name" value="VanZ"/>
    <property type="match status" value="1"/>
</dbReference>
<keyword evidence="1" id="KW-0812">Transmembrane</keyword>
<keyword evidence="1" id="KW-0472">Membrane</keyword>
<evidence type="ECO:0000256" key="1">
    <source>
        <dbReference type="SAM" id="Phobius"/>
    </source>
</evidence>
<dbReference type="InterPro" id="IPR053150">
    <property type="entry name" value="Teicoplanin_resist-assoc"/>
</dbReference>
<reference evidence="3 4" key="1">
    <citation type="submission" date="2021-03" db="EMBL/GenBank/DDBJ databases">
        <title>Genomic Encyclopedia of Type Strains, Phase IV (KMG-IV): sequencing the most valuable type-strain genomes for metagenomic binning, comparative biology and taxonomic classification.</title>
        <authorList>
            <person name="Goeker M."/>
        </authorList>
    </citation>
    <scope>NUCLEOTIDE SEQUENCE [LARGE SCALE GENOMIC DNA]</scope>
    <source>
        <strain evidence="3 4">DSM 40526</strain>
    </source>
</reference>
<sequence>MQRHEDGETAATATAINLRLRLLAGALLAAHFVVVGWLTLRPLDVPWAAAPNLSPLEGISAHLALGPLEAARRIGEGLALLAPLGVLLPLISGRLAPSALSAWSSLARTAAAGALASVCIEMLQTAVPGQVVDVDSVLLNTLGVVLAHVAVVPALRARMRRSHTVYQGDTPKISRVGLGPWTDVLSAVQREY</sequence>
<dbReference type="Proteomes" id="UP001519310">
    <property type="component" value="Unassembled WGS sequence"/>
</dbReference>
<organism evidence="3 4">
    <name type="scientific">Streptomyces avidinii</name>
    <dbReference type="NCBI Taxonomy" id="1895"/>
    <lineage>
        <taxon>Bacteria</taxon>
        <taxon>Bacillati</taxon>
        <taxon>Actinomycetota</taxon>
        <taxon>Actinomycetes</taxon>
        <taxon>Kitasatosporales</taxon>
        <taxon>Streptomycetaceae</taxon>
        <taxon>Streptomyces</taxon>
    </lineage>
</organism>
<comment type="caution">
    <text evidence="3">The sequence shown here is derived from an EMBL/GenBank/DDBJ whole genome shotgun (WGS) entry which is preliminary data.</text>
</comment>
<keyword evidence="4" id="KW-1185">Reference proteome</keyword>
<feature type="transmembrane region" description="Helical" evidence="1">
    <location>
        <begin position="20"/>
        <end position="40"/>
    </location>
</feature>
<dbReference type="RefSeq" id="WP_189970350.1">
    <property type="nucleotide sequence ID" value="NZ_BMVL01000007.1"/>
</dbReference>
<gene>
    <name evidence="3" type="ORF">J2Z77_006259</name>
</gene>
<evidence type="ECO:0000313" key="4">
    <source>
        <dbReference type="Proteomes" id="UP001519310"/>
    </source>
</evidence>
<evidence type="ECO:0000313" key="3">
    <source>
        <dbReference type="EMBL" id="MBP2040404.1"/>
    </source>
</evidence>
<evidence type="ECO:0000259" key="2">
    <source>
        <dbReference type="Pfam" id="PF04892"/>
    </source>
</evidence>
<feature type="domain" description="VanZ-like" evidence="2">
    <location>
        <begin position="30"/>
        <end position="151"/>
    </location>
</feature>
<protein>
    <submittedName>
        <fullName evidence="3">Glycopeptide antibiotics resistance protein</fullName>
    </submittedName>
</protein>
<keyword evidence="1" id="KW-1133">Transmembrane helix</keyword>
<dbReference type="PANTHER" id="PTHR36834">
    <property type="entry name" value="MEMBRANE PROTEIN-RELATED"/>
    <property type="match status" value="1"/>
</dbReference>
<dbReference type="EMBL" id="JAGGLQ010000017">
    <property type="protein sequence ID" value="MBP2040404.1"/>
    <property type="molecule type" value="Genomic_DNA"/>
</dbReference>
<accession>A0ABS4LE60</accession>
<dbReference type="PANTHER" id="PTHR36834:SF1">
    <property type="entry name" value="INTEGRAL MEMBRANE PROTEIN"/>
    <property type="match status" value="1"/>
</dbReference>
<proteinExistence type="predicted"/>
<feature type="transmembrane region" description="Helical" evidence="1">
    <location>
        <begin position="137"/>
        <end position="155"/>
    </location>
</feature>